<reference evidence="1 2" key="1">
    <citation type="submission" date="2018-09" db="EMBL/GenBank/DDBJ databases">
        <title>Bacillus saliacetes sp. nov., isolated from Thai shrimp paste (Ka-pi).</title>
        <authorList>
            <person name="Daroonpunt R."/>
            <person name="Tanasupawat S."/>
            <person name="Yiamsombut S."/>
        </authorList>
    </citation>
    <scope>NUCLEOTIDE SEQUENCE [LARGE SCALE GENOMIC DNA]</scope>
    <source>
        <strain evidence="1 2">SKP7-4</strain>
    </source>
</reference>
<dbReference type="Proteomes" id="UP000265801">
    <property type="component" value="Unassembled WGS sequence"/>
</dbReference>
<accession>A0A3A1QZJ8</accession>
<name>A0A3A1QZJ8_9BACI</name>
<dbReference type="AlphaFoldDB" id="A0A3A1QZJ8"/>
<evidence type="ECO:0000313" key="1">
    <source>
        <dbReference type="EMBL" id="RIW32546.1"/>
    </source>
</evidence>
<comment type="caution">
    <text evidence="1">The sequence shown here is derived from an EMBL/GenBank/DDBJ whole genome shotgun (WGS) entry which is preliminary data.</text>
</comment>
<keyword evidence="2" id="KW-1185">Reference proteome</keyword>
<sequence length="86" mass="9970">MVAGIKLKSRYIIKRTPAGHTRTRGDIMRRRDIERFDNAFPDGVFAFPASKDSPEVKIRALDNYCKEHGVEPKDLTEEEMKPFLVY</sequence>
<organism evidence="1 2">
    <name type="scientific">Bacillus salacetis</name>
    <dbReference type="NCBI Taxonomy" id="2315464"/>
    <lineage>
        <taxon>Bacteria</taxon>
        <taxon>Bacillati</taxon>
        <taxon>Bacillota</taxon>
        <taxon>Bacilli</taxon>
        <taxon>Bacillales</taxon>
        <taxon>Bacillaceae</taxon>
        <taxon>Bacillus</taxon>
    </lineage>
</organism>
<evidence type="ECO:0000313" key="2">
    <source>
        <dbReference type="Proteomes" id="UP000265801"/>
    </source>
</evidence>
<dbReference type="OrthoDB" id="2680331at2"/>
<proteinExistence type="predicted"/>
<protein>
    <submittedName>
        <fullName evidence="1">Uncharacterized protein</fullName>
    </submittedName>
</protein>
<dbReference type="EMBL" id="QXIR01000017">
    <property type="protein sequence ID" value="RIW32546.1"/>
    <property type="molecule type" value="Genomic_DNA"/>
</dbReference>
<gene>
    <name evidence="1" type="ORF">D3H55_13255</name>
</gene>